<keyword evidence="2" id="KW-0067">ATP-binding</keyword>
<protein>
    <submittedName>
        <fullName evidence="4">LuxR C-terminal-related transcriptional regulator</fullName>
    </submittedName>
</protein>
<dbReference type="PANTHER" id="PTHR16305">
    <property type="entry name" value="TESTICULAR SOLUBLE ADENYLYL CYCLASE"/>
    <property type="match status" value="1"/>
</dbReference>
<dbReference type="Gene3D" id="1.10.10.10">
    <property type="entry name" value="Winged helix-like DNA-binding domain superfamily/Winged helix DNA-binding domain"/>
    <property type="match status" value="1"/>
</dbReference>
<dbReference type="CDD" id="cd06170">
    <property type="entry name" value="LuxR_C_like"/>
    <property type="match status" value="1"/>
</dbReference>
<dbReference type="RefSeq" id="WP_286052882.1">
    <property type="nucleotide sequence ID" value="NZ_JASVWF010000002.1"/>
</dbReference>
<accession>A0ABT7M805</accession>
<name>A0ABT7M805_9PSEU</name>
<sequence>MGVLVGRDDDMAFLLDAWSETRRGARSIVLLGGEAGIGRTELVATFTERVRADGVDAVVAQAVTVAGQRPCWTVVAALRRRLGLADDEVDPGAVLTGVGDLLSRLARSGPTVLVVEDLHLGDSSYTDLLDYLLAEPDRGSLLVVATYRTEVARRLPGLSTVLARLGAHRAVRPRELSPLTEPSVDELVRRSTRRDGGLSRRVWQRSCGNPAIALASIEAGDDELPVTLRALALDRLDALPDGARTVARALAVVGEPVPHGLLASMLDLGEPHLTAAVRAAVEGAVVTVDRDRYALVNGLLGEVLDGEVLPGERARLCVPLERRAAPPEHDEVLAACFAVAGRSDDDDATLAAHETLAGLLCGPLGRLDDGVALARRVLGELPEPRRSDPAALGLRAVLADALVRLGRWDEAASELDAPDVPTPRLLLVAARLVLGRGDLDAADERLAVVPGLAQTVGDTRFADDVVDLRARLALARGDRGTARRLVAQRLATGRGGAWVVAPVLCTGFRAEAGDPDPEALDRLVRRLDTLADRVDRGDPVLRSAAEAHLVLCRAEAGRAEGERRPEDWEHAAGLWWARGELPAVAYCSWRQGESMLDVGRRAAAVEVLREAERLAVSLGATGRIRGIRRTLERAGSPTTSAPDDPPLVPGIDTLTARETQVLAELSRGLTNRAIGRRLRISEKTVEVHVTHVLAKLGARSRLEASTVWHGAAACTSGPRIVPASLPRRPRGELTPGRP</sequence>
<gene>
    <name evidence="4" type="ORF">QRT03_11470</name>
</gene>
<dbReference type="EMBL" id="JASVWF010000002">
    <property type="protein sequence ID" value="MDL5156581.1"/>
    <property type="molecule type" value="Genomic_DNA"/>
</dbReference>
<evidence type="ECO:0000256" key="1">
    <source>
        <dbReference type="ARBA" id="ARBA00022741"/>
    </source>
</evidence>
<dbReference type="PANTHER" id="PTHR16305:SF35">
    <property type="entry name" value="TRANSCRIPTIONAL ACTIVATOR DOMAIN"/>
    <property type="match status" value="1"/>
</dbReference>
<dbReference type="Pfam" id="PF13191">
    <property type="entry name" value="AAA_16"/>
    <property type="match status" value="1"/>
</dbReference>
<feature type="domain" description="HTH luxR-type" evidence="3">
    <location>
        <begin position="647"/>
        <end position="712"/>
    </location>
</feature>
<keyword evidence="5" id="KW-1185">Reference proteome</keyword>
<dbReference type="PROSITE" id="PS50043">
    <property type="entry name" value="HTH_LUXR_2"/>
    <property type="match status" value="1"/>
</dbReference>
<comment type="caution">
    <text evidence="4">The sequence shown here is derived from an EMBL/GenBank/DDBJ whole genome shotgun (WGS) entry which is preliminary data.</text>
</comment>
<dbReference type="InterPro" id="IPR027417">
    <property type="entry name" value="P-loop_NTPase"/>
</dbReference>
<dbReference type="InterPro" id="IPR016032">
    <property type="entry name" value="Sig_transdc_resp-reg_C-effctor"/>
</dbReference>
<evidence type="ECO:0000256" key="2">
    <source>
        <dbReference type="ARBA" id="ARBA00022840"/>
    </source>
</evidence>
<organism evidence="4 5">
    <name type="scientific">Actinomycetospora termitidis</name>
    <dbReference type="NCBI Taxonomy" id="3053470"/>
    <lineage>
        <taxon>Bacteria</taxon>
        <taxon>Bacillati</taxon>
        <taxon>Actinomycetota</taxon>
        <taxon>Actinomycetes</taxon>
        <taxon>Pseudonocardiales</taxon>
        <taxon>Pseudonocardiaceae</taxon>
        <taxon>Actinomycetospora</taxon>
    </lineage>
</organism>
<evidence type="ECO:0000259" key="3">
    <source>
        <dbReference type="PROSITE" id="PS50043"/>
    </source>
</evidence>
<reference evidence="4 5" key="1">
    <citation type="submission" date="2023-06" db="EMBL/GenBank/DDBJ databases">
        <title>Actinomycetospora Odt1-22.</title>
        <authorList>
            <person name="Supong K."/>
        </authorList>
    </citation>
    <scope>NUCLEOTIDE SEQUENCE [LARGE SCALE GENOMIC DNA]</scope>
    <source>
        <strain evidence="4 5">Odt1-22</strain>
    </source>
</reference>
<dbReference type="SMART" id="SM00421">
    <property type="entry name" value="HTH_LUXR"/>
    <property type="match status" value="1"/>
</dbReference>
<dbReference type="Proteomes" id="UP001231924">
    <property type="component" value="Unassembled WGS sequence"/>
</dbReference>
<dbReference type="SUPFAM" id="SSF46894">
    <property type="entry name" value="C-terminal effector domain of the bipartite response regulators"/>
    <property type="match status" value="1"/>
</dbReference>
<keyword evidence="1" id="KW-0547">Nucleotide-binding</keyword>
<dbReference type="InterPro" id="IPR000792">
    <property type="entry name" value="Tscrpt_reg_LuxR_C"/>
</dbReference>
<dbReference type="InterPro" id="IPR041664">
    <property type="entry name" value="AAA_16"/>
</dbReference>
<dbReference type="Pfam" id="PF00196">
    <property type="entry name" value="GerE"/>
    <property type="match status" value="1"/>
</dbReference>
<dbReference type="PROSITE" id="PS00622">
    <property type="entry name" value="HTH_LUXR_1"/>
    <property type="match status" value="1"/>
</dbReference>
<proteinExistence type="predicted"/>
<dbReference type="PRINTS" id="PR00038">
    <property type="entry name" value="HTHLUXR"/>
</dbReference>
<dbReference type="SUPFAM" id="SSF52540">
    <property type="entry name" value="P-loop containing nucleoside triphosphate hydrolases"/>
    <property type="match status" value="1"/>
</dbReference>
<dbReference type="Gene3D" id="3.40.50.300">
    <property type="entry name" value="P-loop containing nucleotide triphosphate hydrolases"/>
    <property type="match status" value="1"/>
</dbReference>
<evidence type="ECO:0000313" key="5">
    <source>
        <dbReference type="Proteomes" id="UP001231924"/>
    </source>
</evidence>
<evidence type="ECO:0000313" key="4">
    <source>
        <dbReference type="EMBL" id="MDL5156581.1"/>
    </source>
</evidence>
<dbReference type="InterPro" id="IPR036388">
    <property type="entry name" value="WH-like_DNA-bd_sf"/>
</dbReference>